<dbReference type="Proteomes" id="UP001176961">
    <property type="component" value="Unassembled WGS sequence"/>
</dbReference>
<gene>
    <name evidence="3" type="ORF">CYNAS_LOCUS2580</name>
</gene>
<organism evidence="3 4">
    <name type="scientific">Cylicocyclus nassatus</name>
    <name type="common">Nematode worm</name>
    <dbReference type="NCBI Taxonomy" id="53992"/>
    <lineage>
        <taxon>Eukaryota</taxon>
        <taxon>Metazoa</taxon>
        <taxon>Ecdysozoa</taxon>
        <taxon>Nematoda</taxon>
        <taxon>Chromadorea</taxon>
        <taxon>Rhabditida</taxon>
        <taxon>Rhabditina</taxon>
        <taxon>Rhabditomorpha</taxon>
        <taxon>Strongyloidea</taxon>
        <taxon>Strongylidae</taxon>
        <taxon>Cylicocyclus</taxon>
    </lineage>
</organism>
<protein>
    <submittedName>
        <fullName evidence="3">Uncharacterized protein</fullName>
    </submittedName>
</protein>
<evidence type="ECO:0000256" key="1">
    <source>
        <dbReference type="SAM" id="MobiDB-lite"/>
    </source>
</evidence>
<proteinExistence type="predicted"/>
<feature type="chain" id="PRO_5041375794" evidence="2">
    <location>
        <begin position="22"/>
        <end position="242"/>
    </location>
</feature>
<feature type="region of interest" description="Disordered" evidence="1">
    <location>
        <begin position="23"/>
        <end position="61"/>
    </location>
</feature>
<keyword evidence="4" id="KW-1185">Reference proteome</keyword>
<reference evidence="3" key="1">
    <citation type="submission" date="2023-07" db="EMBL/GenBank/DDBJ databases">
        <authorList>
            <consortium name="CYATHOMIX"/>
        </authorList>
    </citation>
    <scope>NUCLEOTIDE SEQUENCE</scope>
    <source>
        <strain evidence="3">N/A</strain>
    </source>
</reference>
<feature type="signal peptide" evidence="2">
    <location>
        <begin position="1"/>
        <end position="21"/>
    </location>
</feature>
<accession>A0AA36DR50</accession>
<comment type="caution">
    <text evidence="3">The sequence shown here is derived from an EMBL/GenBank/DDBJ whole genome shotgun (WGS) entry which is preliminary data.</text>
</comment>
<dbReference type="EMBL" id="CATQJL010000001">
    <property type="protein sequence ID" value="CAJ0590597.1"/>
    <property type="molecule type" value="Genomic_DNA"/>
</dbReference>
<sequence length="242" mass="26977">MRALCVVLVVLLASKAGNALAAGRDGLQQPPVEETFGSVDSAQGGGGDSENSPFQEQDRKDEHQLEASIYTYDVDYGDESLLENFEFNPEDVPGQVCEDFKGLTDEVATVIRREIEDGTVKAKLDDNDRCTNIKKAVKLLEEMTSPIWSSHLYYAEYKLKGETSDAKIAELLWSKGVMSGVLSVAVEQDVELRYGCAKNHEKALCMFAPSEQYLKTFAEEAELREEKLEEEIDKIEYMDGIL</sequence>
<name>A0AA36DR50_CYLNA</name>
<evidence type="ECO:0000313" key="3">
    <source>
        <dbReference type="EMBL" id="CAJ0590597.1"/>
    </source>
</evidence>
<evidence type="ECO:0000313" key="4">
    <source>
        <dbReference type="Proteomes" id="UP001176961"/>
    </source>
</evidence>
<dbReference type="AlphaFoldDB" id="A0AA36DR50"/>
<evidence type="ECO:0000256" key="2">
    <source>
        <dbReference type="SAM" id="SignalP"/>
    </source>
</evidence>
<keyword evidence="2" id="KW-0732">Signal</keyword>